<keyword evidence="5" id="KW-1185">Reference proteome</keyword>
<dbReference type="InterPro" id="IPR012340">
    <property type="entry name" value="NA-bd_OB-fold"/>
</dbReference>
<evidence type="ECO:0000259" key="1">
    <source>
        <dbReference type="PROSITE" id="PS51857"/>
    </source>
</evidence>
<dbReference type="PROSITE" id="PS51857">
    <property type="entry name" value="CSD_2"/>
    <property type="match status" value="1"/>
</dbReference>
<dbReference type="PIRSF" id="PIRSF002599">
    <property type="entry name" value="Cold_shock_A"/>
    <property type="match status" value="1"/>
</dbReference>
<protein>
    <submittedName>
        <fullName evidence="3">Cold-shock protein</fullName>
    </submittedName>
</protein>
<evidence type="ECO:0000313" key="4">
    <source>
        <dbReference type="Proteomes" id="UP000234483"/>
    </source>
</evidence>
<dbReference type="EMBL" id="CP026100">
    <property type="protein sequence ID" value="AYV46419.1"/>
    <property type="molecule type" value="Genomic_DNA"/>
</dbReference>
<gene>
    <name evidence="2" type="ORF">C1707_09175</name>
    <name evidence="3" type="ORF">CFHF_14860</name>
</gene>
<dbReference type="Proteomes" id="UP000281192">
    <property type="component" value="Chromosome"/>
</dbReference>
<dbReference type="Proteomes" id="UP000234483">
    <property type="component" value="Unassembled WGS sequence"/>
</dbReference>
<dbReference type="Pfam" id="PF00313">
    <property type="entry name" value="CSD"/>
    <property type="match status" value="1"/>
</dbReference>
<evidence type="ECO:0000313" key="3">
    <source>
        <dbReference type="EMBL" id="PLR12716.1"/>
    </source>
</evidence>
<proteinExistence type="predicted"/>
<feature type="domain" description="CSD" evidence="1">
    <location>
        <begin position="1"/>
        <end position="69"/>
    </location>
</feature>
<reference evidence="3 4" key="1">
    <citation type="submission" date="2017-12" db="EMBL/GenBank/DDBJ databases">
        <title>The genome sequence of Caulobacter flavus CGMCC1 15093.</title>
        <authorList>
            <person name="Gao J."/>
            <person name="Mao X."/>
            <person name="Sun J."/>
        </authorList>
    </citation>
    <scope>NUCLEOTIDE SEQUENCE [LARGE SCALE GENOMIC DNA]</scope>
    <source>
        <strain evidence="3 4">CGMCC1 15093</strain>
    </source>
</reference>
<accession>A0A2N5CRU2</accession>
<dbReference type="InterPro" id="IPR002059">
    <property type="entry name" value="CSP_DNA-bd"/>
</dbReference>
<dbReference type="AlphaFoldDB" id="A0A2N5CRU2"/>
<dbReference type="OrthoDB" id="3578610at2"/>
<evidence type="ECO:0000313" key="5">
    <source>
        <dbReference type="Proteomes" id="UP000281192"/>
    </source>
</evidence>
<dbReference type="CDD" id="cd04458">
    <property type="entry name" value="CSP_CDS"/>
    <property type="match status" value="1"/>
</dbReference>
<dbReference type="Gene3D" id="2.40.50.140">
    <property type="entry name" value="Nucleic acid-binding proteins"/>
    <property type="match status" value="1"/>
</dbReference>
<dbReference type="SUPFAM" id="SSF50249">
    <property type="entry name" value="Nucleic acid-binding proteins"/>
    <property type="match status" value="1"/>
</dbReference>
<sequence>MATGTVLWFDTAKGFGSIAPDGDDGAEIRVNAAAVEKAGLPPLEDGQAIAYELERDPFSGQMVAGKLRA</sequence>
<dbReference type="InterPro" id="IPR012156">
    <property type="entry name" value="Cold_shock_CspA"/>
</dbReference>
<evidence type="ECO:0000313" key="2">
    <source>
        <dbReference type="EMBL" id="AYV46419.1"/>
    </source>
</evidence>
<dbReference type="EMBL" id="PJRQ01000030">
    <property type="protein sequence ID" value="PLR12716.1"/>
    <property type="molecule type" value="Genomic_DNA"/>
</dbReference>
<dbReference type="KEGG" id="cfh:C1707_09175"/>
<organism evidence="3 4">
    <name type="scientific">Caulobacter flavus</name>
    <dbReference type="NCBI Taxonomy" id="1679497"/>
    <lineage>
        <taxon>Bacteria</taxon>
        <taxon>Pseudomonadati</taxon>
        <taxon>Pseudomonadota</taxon>
        <taxon>Alphaproteobacteria</taxon>
        <taxon>Caulobacterales</taxon>
        <taxon>Caulobacteraceae</taxon>
        <taxon>Caulobacter</taxon>
    </lineage>
</organism>
<dbReference type="GO" id="GO:0003676">
    <property type="term" value="F:nucleic acid binding"/>
    <property type="evidence" value="ECO:0007669"/>
    <property type="project" value="InterPro"/>
</dbReference>
<name>A0A2N5CRU2_9CAUL</name>
<dbReference type="RefSeq" id="WP_101713781.1">
    <property type="nucleotide sequence ID" value="NZ_CP026100.1"/>
</dbReference>
<reference evidence="2 5" key="2">
    <citation type="submission" date="2018-01" db="EMBL/GenBank/DDBJ databases">
        <title>Complete genome sequence of Caulobacter flavus RHGG3.</title>
        <authorList>
            <person name="Yang E."/>
        </authorList>
    </citation>
    <scope>NUCLEOTIDE SEQUENCE [LARGE SCALE GENOMIC DNA]</scope>
    <source>
        <strain evidence="2 5">RHGG3</strain>
    </source>
</reference>